<reference evidence="2 3" key="1">
    <citation type="submission" date="2023-09" db="EMBL/GenBank/DDBJ databases">
        <title>Buttiauxella selenatireducens sp. nov., isolated from the rhizosphere of Cardamine hupingshanesis.</title>
        <authorList>
            <person name="Zhang S."/>
            <person name="Xu Z."/>
            <person name="Wang H."/>
            <person name="Guo Y."/>
        </authorList>
    </citation>
    <scope>NUCLEOTIDE SEQUENCE [LARGE SCALE GENOMIC DNA]</scope>
    <source>
        <strain evidence="2 3">R73</strain>
    </source>
</reference>
<dbReference type="RefSeq" id="WP_309876542.1">
    <property type="nucleotide sequence ID" value="NZ_CP133838.1"/>
</dbReference>
<dbReference type="Proteomes" id="UP001246690">
    <property type="component" value="Chromosome"/>
</dbReference>
<evidence type="ECO:0000256" key="1">
    <source>
        <dbReference type="SAM" id="SignalP"/>
    </source>
</evidence>
<proteinExistence type="predicted"/>
<evidence type="ECO:0000313" key="2">
    <source>
        <dbReference type="EMBL" id="WMY74018.1"/>
    </source>
</evidence>
<gene>
    <name evidence="2" type="ORF">RHD99_21720</name>
</gene>
<accession>A0ABY9SAN3</accession>
<keyword evidence="3" id="KW-1185">Reference proteome</keyword>
<sequence>MKKMIKIAMMATALTFSGMASASTSTETLPQDSLAQQLNLTPEQIKTVKALRDEAQKEISKINTDALAQDAIVSMFKSGVWDDSAAKKQLSAIGDIQSQVRYQRAKYVFNVSRVLTAEQKQHLQQLLIEKQLY</sequence>
<protein>
    <submittedName>
        <fullName evidence="2">Spy/CpxP family protein refolding chaperone</fullName>
    </submittedName>
</protein>
<feature type="signal peptide" evidence="1">
    <location>
        <begin position="1"/>
        <end position="22"/>
    </location>
</feature>
<dbReference type="InterPro" id="IPR012899">
    <property type="entry name" value="LTXXQ"/>
</dbReference>
<dbReference type="Gene3D" id="1.20.120.1490">
    <property type="match status" value="1"/>
</dbReference>
<evidence type="ECO:0000313" key="3">
    <source>
        <dbReference type="Proteomes" id="UP001246690"/>
    </source>
</evidence>
<name>A0ABY9SAN3_9ENTR</name>
<organism evidence="2 3">
    <name type="scientific">Buttiauxella selenatireducens</name>
    <dbReference type="NCBI Taxonomy" id="3073902"/>
    <lineage>
        <taxon>Bacteria</taxon>
        <taxon>Pseudomonadati</taxon>
        <taxon>Pseudomonadota</taxon>
        <taxon>Gammaproteobacteria</taxon>
        <taxon>Enterobacterales</taxon>
        <taxon>Enterobacteriaceae</taxon>
        <taxon>Buttiauxella</taxon>
    </lineage>
</organism>
<dbReference type="Pfam" id="PF07813">
    <property type="entry name" value="LTXXQ"/>
    <property type="match status" value="1"/>
</dbReference>
<feature type="chain" id="PRO_5047313716" evidence="1">
    <location>
        <begin position="23"/>
        <end position="133"/>
    </location>
</feature>
<dbReference type="EMBL" id="CP133838">
    <property type="protein sequence ID" value="WMY74018.1"/>
    <property type="molecule type" value="Genomic_DNA"/>
</dbReference>
<keyword evidence="1" id="KW-0732">Signal</keyword>